<dbReference type="Gene3D" id="2.180.10.10">
    <property type="entry name" value="RHS repeat-associated core"/>
    <property type="match status" value="3"/>
</dbReference>
<accession>A0A848LD50</accession>
<dbReference type="Proteomes" id="UP000518300">
    <property type="component" value="Unassembled WGS sequence"/>
</dbReference>
<dbReference type="InterPro" id="IPR022385">
    <property type="entry name" value="Rhs_assc_core"/>
</dbReference>
<protein>
    <submittedName>
        <fullName evidence="1">RHS repeat-associated core domain-containing protein</fullName>
    </submittedName>
</protein>
<dbReference type="PANTHER" id="PTHR32305">
    <property type="match status" value="1"/>
</dbReference>
<proteinExistence type="predicted"/>
<dbReference type="NCBIfam" id="TIGR03696">
    <property type="entry name" value="Rhs_assc_core"/>
    <property type="match status" value="1"/>
</dbReference>
<dbReference type="PANTHER" id="PTHR32305:SF15">
    <property type="entry name" value="PROTEIN RHSA-RELATED"/>
    <property type="match status" value="1"/>
</dbReference>
<name>A0A848LD50_9BACT</name>
<comment type="caution">
    <text evidence="1">The sequence shown here is derived from an EMBL/GenBank/DDBJ whole genome shotgun (WGS) entry which is preliminary data.</text>
</comment>
<dbReference type="RefSeq" id="WP_169344030.1">
    <property type="nucleotide sequence ID" value="NZ_JABBJJ010000024.1"/>
</dbReference>
<sequence length="1664" mass="179263">MDGTPLAGVPKPFGASPSASDSVLWWHNYLSLVTEEAGNWSVRDRGGQLYQYRPCTGVPCWASLASNNASVRHRLQRVSTGFILHSDEGERLVFEAPYVAPTGSVTRYFLTKISSSSGSTLAQLTYRQPPYASCPTGATGTAPGVPYLAEIRSPVSHLVLTYRPLQRADGGVECVIGDVSLQGSETDGGTSLTPVVAYTYASDGTAERPGHIAAAAWAGRHESYEYTSAGFVQTASDGTRVVHQYTNGVVSQSDAPGQVLQVSTTSQAVGCQPGSNCCGAAPRARAVIDLSAGRGDGLDGGSGLTQTYETLSNLGQSLEPRLYRLTESCNVAGACSPGSTQSEWTCSTPTQPGYEKARKDKRGSWEVYAYASLDGGVPGLPPQRTSVKRGASDMNGTGALEEEFFTYEQGTDGTPLLKTEEEASVLGGPGARARTTRVYAPGSNRLQATIESGWTRERQPDGTWATVQRFVGTFFHTAYVSQGDLTPDPLGRTREVHGPCLVSGEAATGCASADYRLTRYTYWPDTAPGGKRNRMHTMSVSASLASTPSVTTYANYDAWGNATEVIAADGVVTHSVFEEDRLVSSSVGTQMPTQYGYDQGRRTWVNHPEGNYTVNCYRRDTPTEACSGGVLTEAIQWTAKAADAVGASWTEKVKYEYWPDGTRKAERFLTWTGSAAETRRVVKYAADAHRRPTWEQWGEGAGAFNSVKRYDGADNLVGVGIPYNAPSAWCGSTVSSEGVPSASACATLRYDRANRLIQADEQSNSSSAAGGRACFAHDVQGNVTSVRMCPTTTACSGCTEPATFYTSDDFGQLVEVSLPDSEGPVRFQTDVTGAIVIRETEAMRRAGEYLSFSHDGLGRLVSARNVSTQPSGGSVLLYQQGYDQEGAPDASCPQPMNTHGRLRYRTDSFGTTWYQYDALGRLTGEIRVRAGTTACTGSLHDNPHTFYSYTPNGNLASVTYPHGRTVTYVHGTGAAADRVNAVDVSLHDGSGWTTTRLLSNVVWEPFGGVRGYQLNHTQGGGASGVEFSLGDNATVAPAGCSVMPPSMATSDLSGRVRALRVSSGAFISGAGAGDIFQRTFTWKADQVVRTDSCLLQATTAKTELFTYDLAVRLASGGRTSGNFTSTGGAFDRRSYWYDFRGNRSLVWEDNDGYVRPTYAPAPRSNQVLRWRSDISAIHDVEYTYEVDGRVSGKLMGRVGASGTIRPWLTFEYGTGANVATDTVFKSVSVNGLSYNYFYDAEGRRRLKVYPSGVRDEYFYDAAKQLLSDQGVDSTLPPSGYYVEDDYVWLDGRVVAMVRGRFSTGWTRASDSSLECARNGEAARCGVYFPVTDPLGKPALMLDGEGRVAGVGEYEPFGHVNRVTLRKATAMPYSNSSTTLADFGQPVGGTANPSTSVKLRALLSVVDTESSGGTPVDHASLKDSSTGTVLSAPIGGRQPGPTWTPWVQPSTGKAKLEFTANNSNCCPTPEGGLACSTATCAQYPSYPYGGVAMVGYEYRRFQTGAQPFWTPLRFPGQYHDAETDLFENWNRYYDPSSGRYLQPEPMLEDPEWSVKQAKAGTSPHAYAYANSNPLFFVDPDGLQGRSPGNGGCYFDGVEGKLVCPDGEYRDSCEHCRADCREKATNCRLKIERRSRFICDSWEKECLKTCNGGVCRPDLACRGGSR</sequence>
<dbReference type="InterPro" id="IPR050708">
    <property type="entry name" value="T6SS_VgrG/RHS"/>
</dbReference>
<dbReference type="InterPro" id="IPR006530">
    <property type="entry name" value="YD"/>
</dbReference>
<reference evidence="1 2" key="1">
    <citation type="submission" date="2020-04" db="EMBL/GenBank/DDBJ databases">
        <title>Draft genome of Pyxidicoccus fallax type strain.</title>
        <authorList>
            <person name="Whitworth D.E."/>
        </authorList>
    </citation>
    <scope>NUCLEOTIDE SEQUENCE [LARGE SCALE GENOMIC DNA]</scope>
    <source>
        <strain evidence="1 2">DSM 14698</strain>
    </source>
</reference>
<gene>
    <name evidence="1" type="ORF">HG543_07660</name>
</gene>
<keyword evidence="2" id="KW-1185">Reference proteome</keyword>
<dbReference type="EMBL" id="JABBJJ010000024">
    <property type="protein sequence ID" value="NMO14735.1"/>
    <property type="molecule type" value="Genomic_DNA"/>
</dbReference>
<dbReference type="NCBIfam" id="TIGR01643">
    <property type="entry name" value="YD_repeat_2x"/>
    <property type="match status" value="1"/>
</dbReference>
<organism evidence="1 2">
    <name type="scientific">Pyxidicoccus fallax</name>
    <dbReference type="NCBI Taxonomy" id="394095"/>
    <lineage>
        <taxon>Bacteria</taxon>
        <taxon>Pseudomonadati</taxon>
        <taxon>Myxococcota</taxon>
        <taxon>Myxococcia</taxon>
        <taxon>Myxococcales</taxon>
        <taxon>Cystobacterineae</taxon>
        <taxon>Myxococcaceae</taxon>
        <taxon>Pyxidicoccus</taxon>
    </lineage>
</organism>
<evidence type="ECO:0000313" key="1">
    <source>
        <dbReference type="EMBL" id="NMO14735.1"/>
    </source>
</evidence>
<evidence type="ECO:0000313" key="2">
    <source>
        <dbReference type="Proteomes" id="UP000518300"/>
    </source>
</evidence>